<reference evidence="12" key="3">
    <citation type="submission" date="2016-06" db="UniProtKB">
        <authorList>
            <consortium name="WormBaseParasite"/>
        </authorList>
    </citation>
    <scope>IDENTIFICATION</scope>
</reference>
<dbReference type="Pfam" id="PF00503">
    <property type="entry name" value="G-alpha"/>
    <property type="match status" value="1"/>
</dbReference>
<name>A0A183C3F1_GLOPA</name>
<keyword evidence="2 10" id="KW-0479">Metal-binding</keyword>
<dbReference type="GO" id="GO:0046872">
    <property type="term" value="F:metal ion binding"/>
    <property type="evidence" value="ECO:0007669"/>
    <property type="project" value="UniProtKB-KW"/>
</dbReference>
<dbReference type="SUPFAM" id="SSF47895">
    <property type="entry name" value="Transducin (alpha subunit), insertion domain"/>
    <property type="match status" value="1"/>
</dbReference>
<organism evidence="11 12">
    <name type="scientific">Globodera pallida</name>
    <name type="common">Potato cyst nematode worm</name>
    <name type="synonym">Heterodera pallida</name>
    <dbReference type="NCBI Taxonomy" id="36090"/>
    <lineage>
        <taxon>Eukaryota</taxon>
        <taxon>Metazoa</taxon>
        <taxon>Ecdysozoa</taxon>
        <taxon>Nematoda</taxon>
        <taxon>Chromadorea</taxon>
        <taxon>Rhabditida</taxon>
        <taxon>Tylenchina</taxon>
        <taxon>Tylenchomorpha</taxon>
        <taxon>Tylenchoidea</taxon>
        <taxon>Heteroderidae</taxon>
        <taxon>Heteroderinae</taxon>
        <taxon>Globodera</taxon>
    </lineage>
</organism>
<proteinExistence type="predicted"/>
<evidence type="ECO:0000256" key="2">
    <source>
        <dbReference type="ARBA" id="ARBA00022723"/>
    </source>
</evidence>
<dbReference type="GO" id="GO:0007188">
    <property type="term" value="P:adenylate cyclase-modulating G protein-coupled receptor signaling pathway"/>
    <property type="evidence" value="ECO:0007669"/>
    <property type="project" value="TreeGrafter"/>
</dbReference>
<dbReference type="PANTHER" id="PTHR10218">
    <property type="entry name" value="GTP-BINDING PROTEIN ALPHA SUBUNIT"/>
    <property type="match status" value="1"/>
</dbReference>
<keyword evidence="7" id="KW-0807">Transducer</keyword>
<dbReference type="Gene3D" id="3.40.50.300">
    <property type="entry name" value="P-loop containing nucleotide triphosphate hydrolases"/>
    <property type="match status" value="1"/>
</dbReference>
<dbReference type="FunFam" id="3.40.50.300:FF:002307">
    <property type="entry name" value="Guanine nucleotide-binding protein G(k) subunit alpha"/>
    <property type="match status" value="1"/>
</dbReference>
<keyword evidence="8" id="KW-0449">Lipoprotein</keyword>
<dbReference type="AlphaFoldDB" id="A0A183C3F1"/>
<keyword evidence="6" id="KW-0564">Palmitate</keyword>
<dbReference type="PROSITE" id="PS51882">
    <property type="entry name" value="G_ALPHA"/>
    <property type="match status" value="1"/>
</dbReference>
<keyword evidence="11" id="KW-1185">Reference proteome</keyword>
<keyword evidence="4 10" id="KW-0460">Magnesium</keyword>
<feature type="binding site" evidence="9">
    <location>
        <begin position="266"/>
        <end position="269"/>
    </location>
    <ligand>
        <name>GTP</name>
        <dbReference type="ChEBI" id="CHEBI:37565"/>
    </ligand>
</feature>
<dbReference type="SMART" id="SM00275">
    <property type="entry name" value="G_alpha"/>
    <property type="match status" value="1"/>
</dbReference>
<dbReference type="InterPro" id="IPR011025">
    <property type="entry name" value="GproteinA_insert"/>
</dbReference>
<evidence type="ECO:0000256" key="5">
    <source>
        <dbReference type="ARBA" id="ARBA00023134"/>
    </source>
</evidence>
<evidence type="ECO:0000313" key="11">
    <source>
        <dbReference type="Proteomes" id="UP000050741"/>
    </source>
</evidence>
<dbReference type="GO" id="GO:0001664">
    <property type="term" value="F:G protein-coupled receptor binding"/>
    <property type="evidence" value="ECO:0007669"/>
    <property type="project" value="TreeGrafter"/>
</dbReference>
<feature type="binding site" evidence="9">
    <location>
        <begin position="197"/>
        <end position="201"/>
    </location>
    <ligand>
        <name>GTP</name>
        <dbReference type="ChEBI" id="CHEBI:37565"/>
    </ligand>
</feature>
<feature type="binding site" evidence="10">
    <location>
        <position position="178"/>
    </location>
    <ligand>
        <name>Mg(2+)</name>
        <dbReference type="ChEBI" id="CHEBI:18420"/>
    </ligand>
</feature>
<dbReference type="Gene3D" id="1.10.400.10">
    <property type="entry name" value="GI Alpha 1, domain 2-like"/>
    <property type="match status" value="1"/>
</dbReference>
<evidence type="ECO:0000256" key="9">
    <source>
        <dbReference type="PIRSR" id="PIRSR601019-1"/>
    </source>
</evidence>
<evidence type="ECO:0000313" key="12">
    <source>
        <dbReference type="WBParaSite" id="GPLIN_000739500"/>
    </source>
</evidence>
<dbReference type="GO" id="GO:0005737">
    <property type="term" value="C:cytoplasm"/>
    <property type="evidence" value="ECO:0007669"/>
    <property type="project" value="TreeGrafter"/>
</dbReference>
<dbReference type="InterPro" id="IPR001019">
    <property type="entry name" value="Gprotein_alpha_su"/>
</dbReference>
<evidence type="ECO:0000256" key="6">
    <source>
        <dbReference type="ARBA" id="ARBA00023139"/>
    </source>
</evidence>
<evidence type="ECO:0000256" key="7">
    <source>
        <dbReference type="ARBA" id="ARBA00023224"/>
    </source>
</evidence>
<keyword evidence="1" id="KW-0519">Myristate</keyword>
<dbReference type="PRINTS" id="PR00318">
    <property type="entry name" value="GPROTEINA"/>
</dbReference>
<feature type="binding site" evidence="10">
    <location>
        <position position="42"/>
    </location>
    <ligand>
        <name>Mg(2+)</name>
        <dbReference type="ChEBI" id="CHEBI:18420"/>
    </ligand>
</feature>
<dbReference type="InterPro" id="IPR027417">
    <property type="entry name" value="P-loop_NTPase"/>
</dbReference>
<reference evidence="11" key="2">
    <citation type="submission" date="2014-05" db="EMBL/GenBank/DDBJ databases">
        <title>The genome and life-stage specific transcriptomes of Globodera pallida elucidate key aspects of plant parasitism by a cyst nematode.</title>
        <authorList>
            <person name="Cotton J.A."/>
            <person name="Lilley C.J."/>
            <person name="Jones L.M."/>
            <person name="Kikuchi T."/>
            <person name="Reid A.J."/>
            <person name="Thorpe P."/>
            <person name="Tsai I.J."/>
            <person name="Beasley H."/>
            <person name="Blok V."/>
            <person name="Cock P.J.A."/>
            <person name="Van den Akker S.E."/>
            <person name="Holroyd N."/>
            <person name="Hunt M."/>
            <person name="Mantelin S."/>
            <person name="Naghra H."/>
            <person name="Pain A."/>
            <person name="Palomares-Rius J.E."/>
            <person name="Zarowiecki M."/>
            <person name="Berriman M."/>
            <person name="Jones J.T."/>
            <person name="Urwin P.E."/>
        </authorList>
    </citation>
    <scope>NUCLEOTIDE SEQUENCE [LARGE SCALE GENOMIC DNA]</scope>
    <source>
        <strain evidence="11">Lindley</strain>
    </source>
</reference>
<feature type="binding site" evidence="9">
    <location>
        <begin position="172"/>
        <end position="178"/>
    </location>
    <ligand>
        <name>GTP</name>
        <dbReference type="ChEBI" id="CHEBI:37565"/>
    </ligand>
</feature>
<dbReference type="CDD" id="cd00066">
    <property type="entry name" value="G-alpha"/>
    <property type="match status" value="1"/>
</dbReference>
<dbReference type="PANTHER" id="PTHR10218:SF362">
    <property type="entry name" value="G PROTEIN ALPHA O SUBUNIT"/>
    <property type="match status" value="1"/>
</dbReference>
<dbReference type="GO" id="GO:0005834">
    <property type="term" value="C:heterotrimeric G-protein complex"/>
    <property type="evidence" value="ECO:0007669"/>
    <property type="project" value="TreeGrafter"/>
</dbReference>
<evidence type="ECO:0000256" key="1">
    <source>
        <dbReference type="ARBA" id="ARBA00022707"/>
    </source>
</evidence>
<evidence type="ECO:0000256" key="3">
    <source>
        <dbReference type="ARBA" id="ARBA00022741"/>
    </source>
</evidence>
<dbReference type="SUPFAM" id="SSF52540">
    <property type="entry name" value="P-loop containing nucleoside triphosphate hydrolases"/>
    <property type="match status" value="1"/>
</dbReference>
<dbReference type="GO" id="GO:0031683">
    <property type="term" value="F:G-protein beta/gamma-subunit complex binding"/>
    <property type="evidence" value="ECO:0007669"/>
    <property type="project" value="InterPro"/>
</dbReference>
<keyword evidence="3 9" id="KW-0547">Nucleotide-binding</keyword>
<dbReference type="GO" id="GO:0005525">
    <property type="term" value="F:GTP binding"/>
    <property type="evidence" value="ECO:0007669"/>
    <property type="project" value="UniProtKB-KW"/>
</dbReference>
<dbReference type="WBParaSite" id="GPLIN_000739500">
    <property type="protein sequence ID" value="GPLIN_000739500"/>
    <property type="gene ID" value="GPLIN_000739500"/>
</dbReference>
<evidence type="ECO:0000256" key="4">
    <source>
        <dbReference type="ARBA" id="ARBA00022842"/>
    </source>
</evidence>
<feature type="binding site" evidence="9">
    <location>
        <position position="322"/>
    </location>
    <ligand>
        <name>GTP</name>
        <dbReference type="ChEBI" id="CHEBI:37565"/>
    </ligand>
</feature>
<evidence type="ECO:0000256" key="10">
    <source>
        <dbReference type="PIRSR" id="PIRSR601019-2"/>
    </source>
</evidence>
<evidence type="ECO:0000256" key="8">
    <source>
        <dbReference type="ARBA" id="ARBA00023288"/>
    </source>
</evidence>
<dbReference type="GO" id="GO:0003924">
    <property type="term" value="F:GTPase activity"/>
    <property type="evidence" value="ECO:0007669"/>
    <property type="project" value="InterPro"/>
</dbReference>
<sequence>MGNGCGRYTKERAINQKLKEDFADEKKIVKLLLLGAGGSGKSTILRQMKIIHGNGYSVKERLKRREAVYNNVMFGTASIISGMSTLSIHYDSPDVQNSADKIMQEIERPYGCRELNAQIVQAVKAVWEDNAVQKNLLPRSNEFQFTESYTYFVNNIERISQKKYVPNVKDILMLRITTTGINEFNFVYKNVNFRMYDIGGQRSERRKWVDYFDNVQAILFVVAISEFDQKIQEDGSTNRLVESTRLFQFVCNIERFNDIAIVLFLNKVDLFKEKIKKTSINCAFRNYSGAHTYDAQIKFIVQKFKAYNRIPNKPIYTHETCATDTKKIGLILENVIDSLFEKVIQSYALL</sequence>
<accession>A0A183C3F1</accession>
<keyword evidence="5 9" id="KW-0342">GTP-binding</keyword>
<reference evidence="11" key="1">
    <citation type="submission" date="2013-12" db="EMBL/GenBank/DDBJ databases">
        <authorList>
            <person name="Aslett M."/>
        </authorList>
    </citation>
    <scope>NUCLEOTIDE SEQUENCE [LARGE SCALE GENOMIC DNA]</scope>
    <source>
        <strain evidence="11">Lindley</strain>
    </source>
</reference>
<protein>
    <submittedName>
        <fullName evidence="12">Guanine nucleotide binding protein, alpha subunit</fullName>
    </submittedName>
</protein>
<dbReference type="Proteomes" id="UP000050741">
    <property type="component" value="Unassembled WGS sequence"/>
</dbReference>